<accession>A0A2D2DPY6</accession>
<dbReference type="RefSeq" id="WP_099878789.1">
    <property type="nucleotide sequence ID" value="NZ_CP024608.1"/>
</dbReference>
<dbReference type="AlphaFoldDB" id="A0A2D2DPY6"/>
<reference evidence="1" key="1">
    <citation type="submission" date="2017-10" db="EMBL/GenBank/DDBJ databases">
        <title>Massilia psychrophilum sp. nov., a novel purple-pigmented bacterium isolated from Tianshan glacier, Xinjiang Municipality, China.</title>
        <authorList>
            <person name="Wang H."/>
        </authorList>
    </citation>
    <scope>NUCLEOTIDE SEQUENCE [LARGE SCALE GENOMIC DNA]</scope>
    <source>
        <strain evidence="1">B2</strain>
    </source>
</reference>
<name>A0A2D2DPY6_9BURK</name>
<gene>
    <name evidence="1" type="ORF">CR152_22725</name>
</gene>
<keyword evidence="2" id="KW-1185">Reference proteome</keyword>
<sequence length="133" mass="14368">MSDNSMLAVVEIPAAASLEETARQLGRAMDGIEFTLDDTGRYEEVPAFVAGDPDEGASFILFGIPEGEEGDAYILEFSAETDVAIPEFQKNAPDFVRHFLCEKDVDASGYLDYSDELAKALNLRGVSAAVPIE</sequence>
<dbReference type="EMBL" id="CP024608">
    <property type="protein sequence ID" value="ATQ77013.1"/>
    <property type="molecule type" value="Genomic_DNA"/>
</dbReference>
<organism evidence="1 2">
    <name type="scientific">Massilia violaceinigra</name>
    <dbReference type="NCBI Taxonomy" id="2045208"/>
    <lineage>
        <taxon>Bacteria</taxon>
        <taxon>Pseudomonadati</taxon>
        <taxon>Pseudomonadota</taxon>
        <taxon>Betaproteobacteria</taxon>
        <taxon>Burkholderiales</taxon>
        <taxon>Oxalobacteraceae</taxon>
        <taxon>Telluria group</taxon>
        <taxon>Massilia</taxon>
    </lineage>
</organism>
<dbReference type="KEGG" id="mass:CR152_22725"/>
<proteinExistence type="predicted"/>
<protein>
    <submittedName>
        <fullName evidence="1">Uncharacterized protein</fullName>
    </submittedName>
</protein>
<dbReference type="Proteomes" id="UP000229897">
    <property type="component" value="Chromosome"/>
</dbReference>
<evidence type="ECO:0000313" key="2">
    <source>
        <dbReference type="Proteomes" id="UP000229897"/>
    </source>
</evidence>
<evidence type="ECO:0000313" key="1">
    <source>
        <dbReference type="EMBL" id="ATQ77013.1"/>
    </source>
</evidence>
<dbReference type="OrthoDB" id="9855668at2"/>